<keyword evidence="4" id="KW-1185">Reference proteome</keyword>
<feature type="domain" description="UspA" evidence="2">
    <location>
        <begin position="13"/>
        <end position="142"/>
    </location>
</feature>
<organism evidence="3 4">
    <name type="scientific">Histidinibacterium aquaticum</name>
    <dbReference type="NCBI Taxonomy" id="2613962"/>
    <lineage>
        <taxon>Bacteria</taxon>
        <taxon>Pseudomonadati</taxon>
        <taxon>Pseudomonadota</taxon>
        <taxon>Alphaproteobacteria</taxon>
        <taxon>Rhodobacterales</taxon>
        <taxon>Paracoccaceae</taxon>
        <taxon>Histidinibacterium</taxon>
    </lineage>
</organism>
<comment type="caution">
    <text evidence="3">The sequence shown here is derived from an EMBL/GenBank/DDBJ whole genome shotgun (WGS) entry which is preliminary data.</text>
</comment>
<accession>A0A5J5GG35</accession>
<dbReference type="InterPro" id="IPR006015">
    <property type="entry name" value="Universal_stress_UspA"/>
</dbReference>
<dbReference type="InterPro" id="IPR006016">
    <property type="entry name" value="UspA"/>
</dbReference>
<proteinExistence type="inferred from homology"/>
<evidence type="ECO:0000313" key="3">
    <source>
        <dbReference type="EMBL" id="KAA9006712.1"/>
    </source>
</evidence>
<gene>
    <name evidence="3" type="ORF">F3S47_13080</name>
</gene>
<reference evidence="3 4" key="1">
    <citation type="submission" date="2019-09" db="EMBL/GenBank/DDBJ databases">
        <authorList>
            <person name="Park J.-S."/>
            <person name="Choi H.-J."/>
        </authorList>
    </citation>
    <scope>NUCLEOTIDE SEQUENCE [LARGE SCALE GENOMIC DNA]</scope>
    <source>
        <strain evidence="3 4">176SS1-4</strain>
    </source>
</reference>
<dbReference type="SUPFAM" id="SSF52402">
    <property type="entry name" value="Adenine nucleotide alpha hydrolases-like"/>
    <property type="match status" value="2"/>
</dbReference>
<dbReference type="AlphaFoldDB" id="A0A5J5GG35"/>
<dbReference type="Proteomes" id="UP000326554">
    <property type="component" value="Unassembled WGS sequence"/>
</dbReference>
<feature type="domain" description="UspA" evidence="2">
    <location>
        <begin position="152"/>
        <end position="276"/>
    </location>
</feature>
<comment type="similarity">
    <text evidence="1">Belongs to the universal stress protein A family.</text>
</comment>
<evidence type="ECO:0000256" key="1">
    <source>
        <dbReference type="ARBA" id="ARBA00008791"/>
    </source>
</evidence>
<dbReference type="PANTHER" id="PTHR46268">
    <property type="entry name" value="STRESS RESPONSE PROTEIN NHAX"/>
    <property type="match status" value="1"/>
</dbReference>
<dbReference type="PRINTS" id="PR01438">
    <property type="entry name" value="UNVRSLSTRESS"/>
</dbReference>
<evidence type="ECO:0000313" key="4">
    <source>
        <dbReference type="Proteomes" id="UP000326554"/>
    </source>
</evidence>
<dbReference type="CDD" id="cd00293">
    <property type="entry name" value="USP-like"/>
    <property type="match status" value="2"/>
</dbReference>
<evidence type="ECO:0000259" key="2">
    <source>
        <dbReference type="Pfam" id="PF00582"/>
    </source>
</evidence>
<dbReference type="RefSeq" id="WP_150445730.1">
    <property type="nucleotide sequence ID" value="NZ_VYQE01000004.1"/>
</dbReference>
<dbReference type="PANTHER" id="PTHR46268:SF15">
    <property type="entry name" value="UNIVERSAL STRESS PROTEIN HP_0031"/>
    <property type="match status" value="1"/>
</dbReference>
<dbReference type="Pfam" id="PF00582">
    <property type="entry name" value="Usp"/>
    <property type="match status" value="2"/>
</dbReference>
<protein>
    <submittedName>
        <fullName evidence="3">Universal stress protein</fullName>
    </submittedName>
</protein>
<sequence length="277" mass="30369">MTARTFALVVFDKLEAKWLIEKTCELALAFDAHLIALHPYSPVIFYEGTGYTPAVFTTLQKWEEEESREIKSVFDEETRRNDIRAEFRAQETLHGNEPFLLSGARGADLVIMGSNTTGKRSSDDESLAERVIRQVGRPVLILSPDMDLGGPFSRIAVGWSETREATRAAHDALDFAKPGADVNLIGLVARASDEMPGFDSRHDFAAALDRRGFRATTTDRSAPAGSRGAELIQAANELNSDLLVAGAFGHSRFYDFMIGAVTSHLLKSPGVPVLLSR</sequence>
<name>A0A5J5GG35_9RHOB</name>
<dbReference type="EMBL" id="VYQE01000004">
    <property type="protein sequence ID" value="KAA9006712.1"/>
    <property type="molecule type" value="Genomic_DNA"/>
</dbReference>
<dbReference type="Gene3D" id="3.40.50.12370">
    <property type="match status" value="1"/>
</dbReference>